<protein>
    <submittedName>
        <fullName evidence="1">Uncharacterized protein</fullName>
    </submittedName>
</protein>
<sequence length="88" mass="9211">MSKILGGTPKADPPKVDAGVVKAATAATAKKEAAAKKTAPKKAKVTKASLNKMTKAQLETWGKENLGIDIDRRKAKAALVKQLLDASK</sequence>
<dbReference type="AlphaFoldDB" id="A0A381V3L7"/>
<proteinExistence type="predicted"/>
<reference evidence="1" key="1">
    <citation type="submission" date="2018-05" db="EMBL/GenBank/DDBJ databases">
        <authorList>
            <person name="Lanie J.A."/>
            <person name="Ng W.-L."/>
            <person name="Kazmierczak K.M."/>
            <person name="Andrzejewski T.M."/>
            <person name="Davidsen T.M."/>
            <person name="Wayne K.J."/>
            <person name="Tettelin H."/>
            <person name="Glass J.I."/>
            <person name="Rusch D."/>
            <person name="Podicherti R."/>
            <person name="Tsui H.-C.T."/>
            <person name="Winkler M.E."/>
        </authorList>
    </citation>
    <scope>NUCLEOTIDE SEQUENCE</scope>
</reference>
<gene>
    <name evidence="1" type="ORF">METZ01_LOCUS87833</name>
</gene>
<name>A0A381V3L7_9ZZZZ</name>
<evidence type="ECO:0000313" key="1">
    <source>
        <dbReference type="EMBL" id="SVA34979.1"/>
    </source>
</evidence>
<accession>A0A381V3L7</accession>
<organism evidence="1">
    <name type="scientific">marine metagenome</name>
    <dbReference type="NCBI Taxonomy" id="408172"/>
    <lineage>
        <taxon>unclassified sequences</taxon>
        <taxon>metagenomes</taxon>
        <taxon>ecological metagenomes</taxon>
    </lineage>
</organism>
<dbReference type="EMBL" id="UINC01007765">
    <property type="protein sequence ID" value="SVA34979.1"/>
    <property type="molecule type" value="Genomic_DNA"/>
</dbReference>